<feature type="transmembrane region" description="Helical" evidence="1">
    <location>
        <begin position="7"/>
        <end position="29"/>
    </location>
</feature>
<comment type="caution">
    <text evidence="2">The sequence shown here is derived from an EMBL/GenBank/DDBJ whole genome shotgun (WGS) entry which is preliminary data.</text>
</comment>
<organism evidence="2 3">
    <name type="scientific">Albidovulum sediminis</name>
    <dbReference type="NCBI Taxonomy" id="3066345"/>
    <lineage>
        <taxon>Bacteria</taxon>
        <taxon>Pseudomonadati</taxon>
        <taxon>Pseudomonadota</taxon>
        <taxon>Alphaproteobacteria</taxon>
        <taxon>Rhodobacterales</taxon>
        <taxon>Paracoccaceae</taxon>
        <taxon>Albidovulum</taxon>
    </lineage>
</organism>
<dbReference type="EMBL" id="JAOCQF010000001">
    <property type="protein sequence ID" value="MCT8329424.1"/>
    <property type="molecule type" value="Genomic_DNA"/>
</dbReference>
<keyword evidence="1" id="KW-1133">Transmembrane helix</keyword>
<reference evidence="3" key="1">
    <citation type="submission" date="2023-07" db="EMBL/GenBank/DDBJ databases">
        <title>Defluviimonas sediminis sp. nov., isolated from mangrove sediment.</title>
        <authorList>
            <person name="Liu L."/>
            <person name="Li J."/>
            <person name="Huang Y."/>
            <person name="Pan J."/>
            <person name="Li M."/>
        </authorList>
    </citation>
    <scope>NUCLEOTIDE SEQUENCE [LARGE SCALE GENOMIC DNA]</scope>
    <source>
        <strain evidence="3">FT324</strain>
    </source>
</reference>
<feature type="transmembrane region" description="Helical" evidence="1">
    <location>
        <begin position="44"/>
        <end position="66"/>
    </location>
</feature>
<keyword evidence="1" id="KW-0812">Transmembrane</keyword>
<accession>A0ABT2NKJ3</accession>
<sequence>MPALVRLYIVNVLIGFALSAVFTALLLWLDVAGLRHLATSVKGGWIGVAMLFVSNGIVFAGVQFAIRIMGMAEDGPGGGSRRPIGRVPALVRAAAHRASGRKEPLSRL</sequence>
<dbReference type="Proteomes" id="UP001205601">
    <property type="component" value="Unassembled WGS sequence"/>
</dbReference>
<evidence type="ECO:0000256" key="1">
    <source>
        <dbReference type="SAM" id="Phobius"/>
    </source>
</evidence>
<protein>
    <submittedName>
        <fullName evidence="2">Uncharacterized protein</fullName>
    </submittedName>
</protein>
<evidence type="ECO:0000313" key="2">
    <source>
        <dbReference type="EMBL" id="MCT8329424.1"/>
    </source>
</evidence>
<gene>
    <name evidence="2" type="ORF">N5I32_07865</name>
</gene>
<keyword evidence="3" id="KW-1185">Reference proteome</keyword>
<keyword evidence="1" id="KW-0472">Membrane</keyword>
<dbReference type="RefSeq" id="WP_261494847.1">
    <property type="nucleotide sequence ID" value="NZ_JAOCQF010000001.1"/>
</dbReference>
<name>A0ABT2NKJ3_9RHOB</name>
<evidence type="ECO:0000313" key="3">
    <source>
        <dbReference type="Proteomes" id="UP001205601"/>
    </source>
</evidence>
<proteinExistence type="predicted"/>